<evidence type="ECO:0000256" key="3">
    <source>
        <dbReference type="ARBA" id="ARBA00022603"/>
    </source>
</evidence>
<dbReference type="InterPro" id="IPR023267">
    <property type="entry name" value="RCMT"/>
</dbReference>
<keyword evidence="8" id="KW-0496">Mitochondrion</keyword>
<evidence type="ECO:0000256" key="10">
    <source>
        <dbReference type="ARBA" id="ARBA00049302"/>
    </source>
</evidence>
<keyword evidence="5 11" id="KW-0949">S-adenosyl-L-methionine</keyword>
<evidence type="ECO:0000313" key="15">
    <source>
        <dbReference type="Proteomes" id="UP001178507"/>
    </source>
</evidence>
<dbReference type="GO" id="GO:0005762">
    <property type="term" value="C:mitochondrial large ribosomal subunit"/>
    <property type="evidence" value="ECO:0007669"/>
    <property type="project" value="TreeGrafter"/>
</dbReference>
<evidence type="ECO:0000256" key="9">
    <source>
        <dbReference type="ARBA" id="ARBA00042050"/>
    </source>
</evidence>
<dbReference type="CDD" id="cd02440">
    <property type="entry name" value="AdoMet_MTases"/>
    <property type="match status" value="1"/>
</dbReference>
<comment type="catalytic activity">
    <reaction evidence="10">
        <text>a cytidine in rRNA + S-adenosyl-L-methionine = a 5-methylcytidine in rRNA + S-adenosyl-L-homocysteine + H(+)</text>
        <dbReference type="Rhea" id="RHEA:61484"/>
        <dbReference type="Rhea" id="RHEA-COMP:15836"/>
        <dbReference type="Rhea" id="RHEA-COMP:15837"/>
        <dbReference type="ChEBI" id="CHEBI:15378"/>
        <dbReference type="ChEBI" id="CHEBI:57856"/>
        <dbReference type="ChEBI" id="CHEBI:59789"/>
        <dbReference type="ChEBI" id="CHEBI:74483"/>
        <dbReference type="ChEBI" id="CHEBI:82748"/>
    </reaction>
</comment>
<dbReference type="SUPFAM" id="SSF53335">
    <property type="entry name" value="S-adenosyl-L-methionine-dependent methyltransferases"/>
    <property type="match status" value="1"/>
</dbReference>
<keyword evidence="6 11" id="KW-0694">RNA-binding</keyword>
<evidence type="ECO:0000256" key="8">
    <source>
        <dbReference type="ARBA" id="ARBA00023128"/>
    </source>
</evidence>
<feature type="binding site" evidence="11">
    <location>
        <position position="281"/>
    </location>
    <ligand>
        <name>S-adenosyl-L-methionine</name>
        <dbReference type="ChEBI" id="CHEBI:59789"/>
    </ligand>
</feature>
<evidence type="ECO:0000256" key="2">
    <source>
        <dbReference type="ARBA" id="ARBA00022552"/>
    </source>
</evidence>
<dbReference type="Gene3D" id="3.40.50.150">
    <property type="entry name" value="Vaccinia Virus protein VP39"/>
    <property type="match status" value="1"/>
</dbReference>
<feature type="transmembrane region" description="Helical" evidence="12">
    <location>
        <begin position="742"/>
        <end position="764"/>
    </location>
</feature>
<dbReference type="Proteomes" id="UP001178507">
    <property type="component" value="Unassembled WGS sequence"/>
</dbReference>
<keyword evidence="3 11" id="KW-0489">Methyltransferase</keyword>
<keyword evidence="12" id="KW-1133">Transmembrane helix</keyword>
<protein>
    <recommendedName>
        <fullName evidence="9">NOL1/NOP2/Sun domain family member 4</fullName>
    </recommendedName>
</protein>
<keyword evidence="12" id="KW-0472">Membrane</keyword>
<keyword evidence="7" id="KW-0809">Transit peptide</keyword>
<dbReference type="GO" id="GO:0003723">
    <property type="term" value="F:RNA binding"/>
    <property type="evidence" value="ECO:0007669"/>
    <property type="project" value="UniProtKB-UniRule"/>
</dbReference>
<feature type="transmembrane region" description="Helical" evidence="12">
    <location>
        <begin position="811"/>
        <end position="832"/>
    </location>
</feature>
<comment type="subcellular location">
    <subcellularLocation>
        <location evidence="1">Mitochondrion</location>
    </subcellularLocation>
</comment>
<dbReference type="GO" id="GO:0031167">
    <property type="term" value="P:rRNA methylation"/>
    <property type="evidence" value="ECO:0007669"/>
    <property type="project" value="TreeGrafter"/>
</dbReference>
<name>A0AA36MXZ0_9DINO</name>
<sequence>MGACVVAGPTASGQRLQQFVARSFREQLGRQEDALHVNVRQAAALACQKGQVLVDGLPAPGRRVLQEGEVVTLRANRCLELPQRGTKRGGPRMLLCEDDKEVRPAGEGLLRFREYYRNQFLLAPGEWEECERLFLTPVHLSLRLSRANTLTLASLTEAFGERLRFLPWDPLALHLAPGSSSETTEGLQLINVLASNGEIVVQDALSMLPAAALNVQPGDAVLDLCSAPGSKTCQLLDALTCHMDCSAGLLVANDLLLERSERVWARAKCHECSPLIVTTADGSAFPRLLPGGFDRILVDVPCSSDGTLRKEPKRLQRWNVTSGLNHHCLQLSLLRRAVELLKVKGRLVYSTCSLNPIECEAVVQAALAQFPSLRLLPAEEVLPKGCPRGQPGLDTWLVPEGEVATMRPLQRFALHRCARFLPIHGPNFGGFFLAALELADDAGALPCDQDGFAGSEAEPAPLLATVDASFKELVECFGLSSLEDLAALPNGTIAHVTSRMRMCRSVGIEFQHAGMPLLHRSRGRWKVCPEGAKRLAEMAAKCKAYPEGEALQQLLESRRWSCGLDDGPLLVAVPLEHGHGQERWLSGDVVDGQLTLDTPSDERSPSRVPAEMALYPLSCGTQMRVLLKWTPAALGFVAYQLINHQVSMYCSLSERTVFLNLCPLFALFIEPLVLPSRVENVLNQTFASKMALVTMAFGAVLFSLQYRDFTANGLRSAGILVALMLPYRLLQRMLLADCQQVPASLLCAFDGLLLTIPAGTLTIVNERFFIEAYTVLLYNPSIMLMFGLSIFAFIGNHLAVLYLLKATSATSTMVFGNLSNFVVVFEGIVFFSDPVFQAPLVMTGIALSLLGGIWYAIDQTPSEEKGLGNRSPLTVRQGCVVLVGKC</sequence>
<dbReference type="InterPro" id="IPR029063">
    <property type="entry name" value="SAM-dependent_MTases_sf"/>
</dbReference>
<keyword evidence="15" id="KW-1185">Reference proteome</keyword>
<comment type="similarity">
    <text evidence="11">Belongs to the class I-like SAM-binding methyltransferase superfamily. RsmB/NOP family.</text>
</comment>
<dbReference type="InterPro" id="IPR049560">
    <property type="entry name" value="MeTrfase_RsmB-F_NOP2_cat"/>
</dbReference>
<reference evidence="14" key="1">
    <citation type="submission" date="2023-08" db="EMBL/GenBank/DDBJ databases">
        <authorList>
            <person name="Chen Y."/>
            <person name="Shah S."/>
            <person name="Dougan E. K."/>
            <person name="Thang M."/>
            <person name="Chan C."/>
        </authorList>
    </citation>
    <scope>NUCLEOTIDE SEQUENCE</scope>
</reference>
<dbReference type="Pfam" id="PF01189">
    <property type="entry name" value="Methyltr_RsmB-F"/>
    <property type="match status" value="1"/>
</dbReference>
<dbReference type="PANTHER" id="PTHR22808:SF3">
    <property type="entry name" value="5-METHYLCYTOSINE RRNA METHYLTRANSFERASE NSUN4"/>
    <property type="match status" value="1"/>
</dbReference>
<evidence type="ECO:0000256" key="1">
    <source>
        <dbReference type="ARBA" id="ARBA00004173"/>
    </source>
</evidence>
<dbReference type="PROSITE" id="PS51686">
    <property type="entry name" value="SAM_MT_RSMB_NOP"/>
    <property type="match status" value="1"/>
</dbReference>
<evidence type="ECO:0000313" key="14">
    <source>
        <dbReference type="EMBL" id="CAJ1384674.1"/>
    </source>
</evidence>
<comment type="caution">
    <text evidence="14">The sequence shown here is derived from an EMBL/GenBank/DDBJ whole genome shotgun (WGS) entry which is preliminary data.</text>
</comment>
<dbReference type="InterPro" id="IPR001678">
    <property type="entry name" value="MeTrfase_RsmB-F_NOP2_dom"/>
</dbReference>
<keyword evidence="4 11" id="KW-0808">Transferase</keyword>
<evidence type="ECO:0000259" key="13">
    <source>
        <dbReference type="PROSITE" id="PS51686"/>
    </source>
</evidence>
<dbReference type="PRINTS" id="PR02008">
    <property type="entry name" value="RCMTFAMILY"/>
</dbReference>
<feature type="domain" description="SAM-dependent MTase RsmB/NOP-type" evidence="13">
    <location>
        <begin position="130"/>
        <end position="439"/>
    </location>
</feature>
<dbReference type="EMBL" id="CAUJNA010001136">
    <property type="protein sequence ID" value="CAJ1384674.1"/>
    <property type="molecule type" value="Genomic_DNA"/>
</dbReference>
<dbReference type="PANTHER" id="PTHR22808">
    <property type="entry name" value="NCL1 YEAST -RELATED NOL1/NOP2/FMU SUN DOMAIN-CONTAINING"/>
    <property type="match status" value="1"/>
</dbReference>
<dbReference type="AlphaFoldDB" id="A0AA36MXZ0"/>
<keyword evidence="2" id="KW-0698">rRNA processing</keyword>
<evidence type="ECO:0000256" key="11">
    <source>
        <dbReference type="PROSITE-ProRule" id="PRU01023"/>
    </source>
</evidence>
<feature type="binding site" evidence="11">
    <location>
        <position position="254"/>
    </location>
    <ligand>
        <name>S-adenosyl-L-methionine</name>
        <dbReference type="ChEBI" id="CHEBI:59789"/>
    </ligand>
</feature>
<evidence type="ECO:0000256" key="6">
    <source>
        <dbReference type="ARBA" id="ARBA00022884"/>
    </source>
</evidence>
<keyword evidence="12" id="KW-0812">Transmembrane</keyword>
<proteinExistence type="inferred from homology"/>
<dbReference type="GO" id="GO:0008173">
    <property type="term" value="F:RNA methyltransferase activity"/>
    <property type="evidence" value="ECO:0007669"/>
    <property type="project" value="InterPro"/>
</dbReference>
<gene>
    <name evidence="14" type="ORF">EVOR1521_LOCUS11488</name>
</gene>
<feature type="binding site" evidence="11">
    <location>
        <begin position="225"/>
        <end position="231"/>
    </location>
    <ligand>
        <name>S-adenosyl-L-methionine</name>
        <dbReference type="ChEBI" id="CHEBI:59789"/>
    </ligand>
</feature>
<feature type="transmembrane region" description="Helical" evidence="12">
    <location>
        <begin position="784"/>
        <end position="804"/>
    </location>
</feature>
<evidence type="ECO:0000256" key="12">
    <source>
        <dbReference type="SAM" id="Phobius"/>
    </source>
</evidence>
<feature type="transmembrane region" description="Helical" evidence="12">
    <location>
        <begin position="838"/>
        <end position="857"/>
    </location>
</feature>
<feature type="active site" description="Nucleophile" evidence="11">
    <location>
        <position position="352"/>
    </location>
</feature>
<evidence type="ECO:0000256" key="7">
    <source>
        <dbReference type="ARBA" id="ARBA00022946"/>
    </source>
</evidence>
<evidence type="ECO:0000256" key="4">
    <source>
        <dbReference type="ARBA" id="ARBA00022679"/>
    </source>
</evidence>
<feature type="binding site" evidence="11">
    <location>
        <position position="299"/>
    </location>
    <ligand>
        <name>S-adenosyl-L-methionine</name>
        <dbReference type="ChEBI" id="CHEBI:59789"/>
    </ligand>
</feature>
<evidence type="ECO:0000256" key="5">
    <source>
        <dbReference type="ARBA" id="ARBA00022691"/>
    </source>
</evidence>
<accession>A0AA36MXZ0</accession>
<feature type="transmembrane region" description="Helical" evidence="12">
    <location>
        <begin position="712"/>
        <end position="730"/>
    </location>
</feature>
<organism evidence="14 15">
    <name type="scientific">Effrenium voratum</name>
    <dbReference type="NCBI Taxonomy" id="2562239"/>
    <lineage>
        <taxon>Eukaryota</taxon>
        <taxon>Sar</taxon>
        <taxon>Alveolata</taxon>
        <taxon>Dinophyceae</taxon>
        <taxon>Suessiales</taxon>
        <taxon>Symbiodiniaceae</taxon>
        <taxon>Effrenium</taxon>
    </lineage>
</organism>